<dbReference type="PANTHER" id="PTHR10900">
    <property type="entry name" value="PERIOSTIN-RELATED"/>
    <property type="match status" value="1"/>
</dbReference>
<name>A0ABT6XL50_9FLAO</name>
<dbReference type="EMBL" id="JASGBP010000001">
    <property type="protein sequence ID" value="MDI9255803.1"/>
    <property type="molecule type" value="Genomic_DNA"/>
</dbReference>
<dbReference type="InterPro" id="IPR036378">
    <property type="entry name" value="FAS1_dom_sf"/>
</dbReference>
<dbReference type="PROSITE" id="PS50213">
    <property type="entry name" value="FAS1"/>
    <property type="match status" value="1"/>
</dbReference>
<comment type="caution">
    <text evidence="3">The sequence shown here is derived from an EMBL/GenBank/DDBJ whole genome shotgun (WGS) entry which is preliminary data.</text>
</comment>
<feature type="domain" description="FAS1" evidence="2">
    <location>
        <begin position="58"/>
        <end position="201"/>
    </location>
</feature>
<dbReference type="Proteomes" id="UP001230035">
    <property type="component" value="Unassembled WGS sequence"/>
</dbReference>
<dbReference type="SUPFAM" id="SSF82153">
    <property type="entry name" value="FAS1 domain"/>
    <property type="match status" value="1"/>
</dbReference>
<evidence type="ECO:0000313" key="3">
    <source>
        <dbReference type="EMBL" id="MDI9255803.1"/>
    </source>
</evidence>
<dbReference type="PANTHER" id="PTHR10900:SF77">
    <property type="entry name" value="FI19380P1"/>
    <property type="match status" value="1"/>
</dbReference>
<feature type="chain" id="PRO_5046076537" evidence="1">
    <location>
        <begin position="24"/>
        <end position="205"/>
    </location>
</feature>
<dbReference type="InterPro" id="IPR050904">
    <property type="entry name" value="Adhesion/Biosynth-related"/>
</dbReference>
<dbReference type="PROSITE" id="PS51257">
    <property type="entry name" value="PROKAR_LIPOPROTEIN"/>
    <property type="match status" value="1"/>
</dbReference>
<accession>A0ABT6XL50</accession>
<evidence type="ECO:0000256" key="1">
    <source>
        <dbReference type="SAM" id="SignalP"/>
    </source>
</evidence>
<keyword evidence="4" id="KW-1185">Reference proteome</keyword>
<evidence type="ECO:0000259" key="2">
    <source>
        <dbReference type="PROSITE" id="PS50213"/>
    </source>
</evidence>
<dbReference type="SMART" id="SM00554">
    <property type="entry name" value="FAS1"/>
    <property type="match status" value="1"/>
</dbReference>
<dbReference type="InterPro" id="IPR000782">
    <property type="entry name" value="FAS1_domain"/>
</dbReference>
<dbReference type="RefSeq" id="WP_283237501.1">
    <property type="nucleotide sequence ID" value="NZ_JASGBP010000001.1"/>
</dbReference>
<protein>
    <submittedName>
        <fullName evidence="3">Fasciclin domain-containing protein</fullName>
    </submittedName>
</protein>
<dbReference type="Pfam" id="PF02469">
    <property type="entry name" value="Fasciclin"/>
    <property type="match status" value="1"/>
</dbReference>
<keyword evidence="1" id="KW-0732">Signal</keyword>
<feature type="signal peptide" evidence="1">
    <location>
        <begin position="1"/>
        <end position="23"/>
    </location>
</feature>
<gene>
    <name evidence="3" type="ORF">QHT84_00090</name>
</gene>
<reference evidence="3 4" key="1">
    <citation type="submission" date="2023-05" db="EMBL/GenBank/DDBJ databases">
        <title>Flavobacterium sedimenti sp. nov., isolated from the sediment.</title>
        <authorList>
            <person name="Wu N."/>
        </authorList>
    </citation>
    <scope>NUCLEOTIDE SEQUENCE [LARGE SCALE GENOMIC DNA]</scope>
    <source>
        <strain evidence="3 4">YZ-48</strain>
    </source>
</reference>
<evidence type="ECO:0000313" key="4">
    <source>
        <dbReference type="Proteomes" id="UP001230035"/>
    </source>
</evidence>
<sequence length="205" mass="21528">MKNKNITLTVAKTVLVLFVTAFGFTSCSTDDNGSNDTASSKLSIKETFDAYNRAPAPGNSSIAGIAVNGGFNELVNALVYVDSELNTGLVDLFANGTDQYTVFAPTDQAFQNLYAALNVSSITELPAPLVRDVLLYHVTEGRRAANSVVPKRGTREITTLLGSQFSVTPSGSINAIGNTATITAANISASNGIIHVIDTVLLPIN</sequence>
<organism evidence="3 4">
    <name type="scientific">Flavobacterium sedimenticola</name>
    <dbReference type="NCBI Taxonomy" id="3043286"/>
    <lineage>
        <taxon>Bacteria</taxon>
        <taxon>Pseudomonadati</taxon>
        <taxon>Bacteroidota</taxon>
        <taxon>Flavobacteriia</taxon>
        <taxon>Flavobacteriales</taxon>
        <taxon>Flavobacteriaceae</taxon>
        <taxon>Flavobacterium</taxon>
    </lineage>
</organism>
<proteinExistence type="predicted"/>
<dbReference type="Gene3D" id="2.30.180.10">
    <property type="entry name" value="FAS1 domain"/>
    <property type="match status" value="1"/>
</dbReference>